<dbReference type="InterPro" id="IPR029069">
    <property type="entry name" value="HotDog_dom_sf"/>
</dbReference>
<dbReference type="RefSeq" id="WP_066761660.1">
    <property type="nucleotide sequence ID" value="NZ_BMIO01000006.1"/>
</dbReference>
<evidence type="ECO:0000313" key="2">
    <source>
        <dbReference type="EMBL" id="GGD47334.1"/>
    </source>
</evidence>
<dbReference type="Gene3D" id="3.10.129.10">
    <property type="entry name" value="Hotdog Thioesterase"/>
    <property type="match status" value="1"/>
</dbReference>
<dbReference type="Proteomes" id="UP000598997">
    <property type="component" value="Unassembled WGS sequence"/>
</dbReference>
<dbReference type="InterPro" id="IPR002539">
    <property type="entry name" value="MaoC-like_dom"/>
</dbReference>
<keyword evidence="3" id="KW-1185">Reference proteome</keyword>
<proteinExistence type="predicted"/>
<organism evidence="2 3">
    <name type="scientific">Croceicoccus pelagius</name>
    <dbReference type="NCBI Taxonomy" id="1703341"/>
    <lineage>
        <taxon>Bacteria</taxon>
        <taxon>Pseudomonadati</taxon>
        <taxon>Pseudomonadota</taxon>
        <taxon>Alphaproteobacteria</taxon>
        <taxon>Sphingomonadales</taxon>
        <taxon>Erythrobacteraceae</taxon>
        <taxon>Croceicoccus</taxon>
    </lineage>
</organism>
<sequence length="148" mass="16480">MQYFESIVVGQTMRAGAYEVNCADALDFASKYDPQPFHLSDEGTVGTPFERLSISGWQTCAIAMRLYVDHVLSLVDSKGGLGVDKLRWPRPVYPGDVLTLEYVALTKRESRSRPGLGLVEVSLRLFNQDDQLVMDMTTTGMIGCDPKR</sequence>
<protein>
    <submittedName>
        <fullName evidence="2">Enoyl-CoA hydratase</fullName>
    </submittedName>
</protein>
<dbReference type="InterPro" id="IPR052342">
    <property type="entry name" value="MCH/BMMD"/>
</dbReference>
<reference evidence="2 3" key="1">
    <citation type="journal article" date="2014" name="Int. J. Syst. Evol. Microbiol.">
        <title>Complete genome sequence of Corynebacterium casei LMG S-19264T (=DSM 44701T), isolated from a smear-ripened cheese.</title>
        <authorList>
            <consortium name="US DOE Joint Genome Institute (JGI-PGF)"/>
            <person name="Walter F."/>
            <person name="Albersmeier A."/>
            <person name="Kalinowski J."/>
            <person name="Ruckert C."/>
        </authorList>
    </citation>
    <scope>NUCLEOTIDE SEQUENCE [LARGE SCALE GENOMIC DNA]</scope>
    <source>
        <strain evidence="2 3">CGMCC 1.15358</strain>
    </source>
</reference>
<dbReference type="Pfam" id="PF01575">
    <property type="entry name" value="MaoC_dehydratas"/>
    <property type="match status" value="1"/>
</dbReference>
<dbReference type="AlphaFoldDB" id="A0A916YJH4"/>
<evidence type="ECO:0000313" key="3">
    <source>
        <dbReference type="Proteomes" id="UP000598997"/>
    </source>
</evidence>
<dbReference type="OrthoDB" id="9797938at2"/>
<dbReference type="CDD" id="cd03454">
    <property type="entry name" value="YdeM"/>
    <property type="match status" value="1"/>
</dbReference>
<gene>
    <name evidence="2" type="ORF">GCM10010989_22030</name>
</gene>
<comment type="caution">
    <text evidence="2">The sequence shown here is derived from an EMBL/GenBank/DDBJ whole genome shotgun (WGS) entry which is preliminary data.</text>
</comment>
<name>A0A916YJH4_9SPHN</name>
<evidence type="ECO:0000259" key="1">
    <source>
        <dbReference type="Pfam" id="PF01575"/>
    </source>
</evidence>
<feature type="domain" description="MaoC-like" evidence="1">
    <location>
        <begin position="10"/>
        <end position="111"/>
    </location>
</feature>
<accession>A0A916YJH4</accession>
<dbReference type="SUPFAM" id="SSF54637">
    <property type="entry name" value="Thioesterase/thiol ester dehydrase-isomerase"/>
    <property type="match status" value="1"/>
</dbReference>
<dbReference type="PANTHER" id="PTHR43664:SF1">
    <property type="entry name" value="BETA-METHYLMALYL-COA DEHYDRATASE"/>
    <property type="match status" value="1"/>
</dbReference>
<dbReference type="PANTHER" id="PTHR43664">
    <property type="entry name" value="MONOAMINE OXIDASE-RELATED"/>
    <property type="match status" value="1"/>
</dbReference>
<dbReference type="EMBL" id="BMIO01000006">
    <property type="protein sequence ID" value="GGD47334.1"/>
    <property type="molecule type" value="Genomic_DNA"/>
</dbReference>